<protein>
    <submittedName>
        <fullName evidence="6">Colicin V production protein</fullName>
    </submittedName>
</protein>
<dbReference type="PANTHER" id="PTHR37306">
    <property type="entry name" value="COLICIN V PRODUCTION PROTEIN"/>
    <property type="match status" value="1"/>
</dbReference>
<feature type="transmembrane region" description="Helical" evidence="5">
    <location>
        <begin position="23"/>
        <end position="43"/>
    </location>
</feature>
<dbReference type="InterPro" id="IPR003825">
    <property type="entry name" value="Colicin-V_CvpA"/>
</dbReference>
<keyword evidence="3 5" id="KW-1133">Transmembrane helix</keyword>
<feature type="transmembrane region" description="Helical" evidence="5">
    <location>
        <begin position="123"/>
        <end position="144"/>
    </location>
</feature>
<dbReference type="AlphaFoldDB" id="A0A1K2I7L2"/>
<dbReference type="EMBL" id="LT634362">
    <property type="protein sequence ID" value="SFZ88369.1"/>
    <property type="molecule type" value="Genomic_DNA"/>
</dbReference>
<reference evidence="6" key="1">
    <citation type="submission" date="2016-11" db="EMBL/GenBank/DDBJ databases">
        <authorList>
            <person name="Jaros S."/>
            <person name="Januszkiewicz K."/>
            <person name="Wedrychowicz H."/>
        </authorList>
    </citation>
    <scope>NUCLEOTIDE SEQUENCE</scope>
    <source>
        <strain evidence="6">ACA-DC 565</strain>
    </source>
</reference>
<evidence type="ECO:0000256" key="1">
    <source>
        <dbReference type="ARBA" id="ARBA00004141"/>
    </source>
</evidence>
<evidence type="ECO:0000256" key="4">
    <source>
        <dbReference type="ARBA" id="ARBA00023136"/>
    </source>
</evidence>
<gene>
    <name evidence="6" type="ORF">LREN565_1482</name>
</gene>
<name>A0A1K2I7L2_9LACO</name>
<accession>A0A1K2I7L2</accession>
<evidence type="ECO:0000256" key="3">
    <source>
        <dbReference type="ARBA" id="ARBA00022989"/>
    </source>
</evidence>
<keyword evidence="4 5" id="KW-0472">Membrane</keyword>
<sequence length="177" mass="19546">MLTIIIIIFLAYAYYMGTRRGLAMQAVYTLGFLLAFIIARLSYLKIAPGLTLLVPYQSATETSRFVFFSQKTGLKLDAAFYAAVAFLFVLFIGWGLTRFIGVLLQDLTFYPLPRQLSTVGGGVLGLITMYVGFFLVLTILALIPAPSIQALLGHSLLAKGMVNFTPIPALHWWLQAI</sequence>
<feature type="transmembrane region" description="Helical" evidence="5">
    <location>
        <begin position="78"/>
        <end position="103"/>
    </location>
</feature>
<evidence type="ECO:0000256" key="2">
    <source>
        <dbReference type="ARBA" id="ARBA00022692"/>
    </source>
</evidence>
<comment type="subcellular location">
    <subcellularLocation>
        <location evidence="1">Membrane</location>
        <topology evidence="1">Multi-pass membrane protein</topology>
    </subcellularLocation>
</comment>
<dbReference type="PANTHER" id="PTHR37306:SF1">
    <property type="entry name" value="COLICIN V PRODUCTION PROTEIN"/>
    <property type="match status" value="1"/>
</dbReference>
<keyword evidence="2 5" id="KW-0812">Transmembrane</keyword>
<evidence type="ECO:0000256" key="5">
    <source>
        <dbReference type="SAM" id="Phobius"/>
    </source>
</evidence>
<organism evidence="6">
    <name type="scientific">Loigolactobacillus rennini</name>
    <dbReference type="NCBI Taxonomy" id="238013"/>
    <lineage>
        <taxon>Bacteria</taxon>
        <taxon>Bacillati</taxon>
        <taxon>Bacillota</taxon>
        <taxon>Bacilli</taxon>
        <taxon>Lactobacillales</taxon>
        <taxon>Lactobacillaceae</taxon>
        <taxon>Loigolactobacillus</taxon>
    </lineage>
</organism>
<dbReference type="GO" id="GO:0016020">
    <property type="term" value="C:membrane"/>
    <property type="evidence" value="ECO:0007669"/>
    <property type="project" value="UniProtKB-SubCell"/>
</dbReference>
<dbReference type="GO" id="GO:0009403">
    <property type="term" value="P:toxin biosynthetic process"/>
    <property type="evidence" value="ECO:0007669"/>
    <property type="project" value="InterPro"/>
</dbReference>
<evidence type="ECO:0000313" key="6">
    <source>
        <dbReference type="EMBL" id="SFZ88369.1"/>
    </source>
</evidence>
<dbReference type="Pfam" id="PF02674">
    <property type="entry name" value="Colicin_V"/>
    <property type="match status" value="1"/>
</dbReference>
<proteinExistence type="predicted"/>